<reference evidence="1 2" key="1">
    <citation type="submission" date="2016-10" db="EMBL/GenBank/DDBJ databases">
        <authorList>
            <person name="de Groot N.N."/>
        </authorList>
    </citation>
    <scope>NUCLEOTIDE SEQUENCE [LARGE SCALE GENOMIC DNA]</scope>
    <source>
        <strain evidence="1 2">CGMCC 1.10434</strain>
    </source>
</reference>
<gene>
    <name evidence="1" type="ORF">SAMN04488134_10316</name>
</gene>
<evidence type="ECO:0000313" key="2">
    <source>
        <dbReference type="Proteomes" id="UP000199300"/>
    </source>
</evidence>
<accession>A0A1H8L025</accession>
<evidence type="ECO:0000313" key="1">
    <source>
        <dbReference type="EMBL" id="SEN97998.1"/>
    </source>
</evidence>
<protein>
    <submittedName>
        <fullName evidence="1">Uncharacterized protein</fullName>
    </submittedName>
</protein>
<keyword evidence="2" id="KW-1185">Reference proteome</keyword>
<organism evidence="1 2">
    <name type="scientific">Amphibacillus marinus</name>
    <dbReference type="NCBI Taxonomy" id="872970"/>
    <lineage>
        <taxon>Bacteria</taxon>
        <taxon>Bacillati</taxon>
        <taxon>Bacillota</taxon>
        <taxon>Bacilli</taxon>
        <taxon>Bacillales</taxon>
        <taxon>Bacillaceae</taxon>
        <taxon>Amphibacillus</taxon>
    </lineage>
</organism>
<dbReference type="AlphaFoldDB" id="A0A1H8L025"/>
<dbReference type="EMBL" id="FODJ01000003">
    <property type="protein sequence ID" value="SEN97998.1"/>
    <property type="molecule type" value="Genomic_DNA"/>
</dbReference>
<proteinExistence type="predicted"/>
<dbReference type="Proteomes" id="UP000199300">
    <property type="component" value="Unassembled WGS sequence"/>
</dbReference>
<sequence>MLENYEEGYSRFNTWIKKVLKSDLIEILHKSDFFDKNIHLTCDIPMKNLIIELIIGQYGFPYIANAKHQVSLKYKAKDTWMYSDIFVFDHCRYLYNLIPSIDLFKDFFNENIEDQIKIRACIDLILRNYHCIDRQLFRGRSIECLYNYKIPYSTLSDRININYRDTL</sequence>
<name>A0A1H8L025_9BACI</name>